<organism evidence="1 2">
    <name type="scientific">Vitis vinifera</name>
    <name type="common">Grape</name>
    <dbReference type="NCBI Taxonomy" id="29760"/>
    <lineage>
        <taxon>Eukaryota</taxon>
        <taxon>Viridiplantae</taxon>
        <taxon>Streptophyta</taxon>
        <taxon>Embryophyta</taxon>
        <taxon>Tracheophyta</taxon>
        <taxon>Spermatophyta</taxon>
        <taxon>Magnoliopsida</taxon>
        <taxon>eudicotyledons</taxon>
        <taxon>Gunneridae</taxon>
        <taxon>Pentapetalae</taxon>
        <taxon>rosids</taxon>
        <taxon>Vitales</taxon>
        <taxon>Vitaceae</taxon>
        <taxon>Viteae</taxon>
        <taxon>Vitis</taxon>
    </lineage>
</organism>
<sequence>MIVQQQQSQLVFHEIILQSTPPEASEILTKAPSDISWFDIKAICVHTMSLLSYQNVLSSSQIVLYLDLHGCPRGEEDCNHQEKTSSASILSIYVRKLVIDHRGERLGAKQHQSYDEAGAGVLSSCHRSSK</sequence>
<evidence type="ECO:0000313" key="1">
    <source>
        <dbReference type="EMBL" id="RVW47252.1"/>
    </source>
</evidence>
<evidence type="ECO:0000313" key="2">
    <source>
        <dbReference type="Proteomes" id="UP000288805"/>
    </source>
</evidence>
<reference evidence="1 2" key="1">
    <citation type="journal article" date="2018" name="PLoS Genet.">
        <title>Population sequencing reveals clonal diversity and ancestral inbreeding in the grapevine cultivar Chardonnay.</title>
        <authorList>
            <person name="Roach M.J."/>
            <person name="Johnson D.L."/>
            <person name="Bohlmann J."/>
            <person name="van Vuuren H.J."/>
            <person name="Jones S.J."/>
            <person name="Pretorius I.S."/>
            <person name="Schmidt S.A."/>
            <person name="Borneman A.R."/>
        </authorList>
    </citation>
    <scope>NUCLEOTIDE SEQUENCE [LARGE SCALE GENOMIC DNA]</scope>
    <source>
        <strain evidence="2">cv. Chardonnay</strain>
        <tissue evidence="1">Leaf</tissue>
    </source>
</reference>
<name>A0A438EHW0_VITVI</name>
<dbReference type="AlphaFoldDB" id="A0A438EHW0"/>
<dbReference type="EMBL" id="QGNW01001287">
    <property type="protein sequence ID" value="RVW47252.1"/>
    <property type="molecule type" value="Genomic_DNA"/>
</dbReference>
<gene>
    <name evidence="1" type="ORF">CK203_070121</name>
</gene>
<accession>A0A438EHW0</accession>
<dbReference type="Proteomes" id="UP000288805">
    <property type="component" value="Unassembled WGS sequence"/>
</dbReference>
<comment type="caution">
    <text evidence="1">The sequence shown here is derived from an EMBL/GenBank/DDBJ whole genome shotgun (WGS) entry which is preliminary data.</text>
</comment>
<proteinExistence type="predicted"/>
<protein>
    <submittedName>
        <fullName evidence="1">Uncharacterized protein</fullName>
    </submittedName>
</protein>